<evidence type="ECO:0000313" key="2">
    <source>
        <dbReference type="EMBL" id="TQF02447.1"/>
    </source>
</evidence>
<proteinExistence type="predicted"/>
<dbReference type="EMBL" id="VIGB01000003">
    <property type="protein sequence ID" value="TQF02447.1"/>
    <property type="molecule type" value="Genomic_DNA"/>
</dbReference>
<gene>
    <name evidence="2" type="ORF">E6W39_09390</name>
</gene>
<name>A0A540W0F4_9ACTN</name>
<organism evidence="2 3">
    <name type="scientific">Kitasatospora acidiphila</name>
    <dbReference type="NCBI Taxonomy" id="2567942"/>
    <lineage>
        <taxon>Bacteria</taxon>
        <taxon>Bacillati</taxon>
        <taxon>Actinomycetota</taxon>
        <taxon>Actinomycetes</taxon>
        <taxon>Kitasatosporales</taxon>
        <taxon>Streptomycetaceae</taxon>
        <taxon>Kitasatospora</taxon>
    </lineage>
</organism>
<dbReference type="InterPro" id="IPR036259">
    <property type="entry name" value="MFS_trans_sf"/>
</dbReference>
<dbReference type="OrthoDB" id="3227279at2"/>
<accession>A0A540W0F4</accession>
<dbReference type="Proteomes" id="UP000319103">
    <property type="component" value="Unassembled WGS sequence"/>
</dbReference>
<feature type="transmembrane region" description="Helical" evidence="1">
    <location>
        <begin position="101"/>
        <end position="123"/>
    </location>
</feature>
<dbReference type="SUPFAM" id="SSF103473">
    <property type="entry name" value="MFS general substrate transporter"/>
    <property type="match status" value="1"/>
</dbReference>
<keyword evidence="3" id="KW-1185">Reference proteome</keyword>
<dbReference type="Gene3D" id="1.20.1250.20">
    <property type="entry name" value="MFS general substrate transporter like domains"/>
    <property type="match status" value="1"/>
</dbReference>
<keyword evidence="1" id="KW-0812">Transmembrane</keyword>
<dbReference type="RefSeq" id="WP_141633141.1">
    <property type="nucleotide sequence ID" value="NZ_VIGB01000003.1"/>
</dbReference>
<reference evidence="2 3" key="1">
    <citation type="submission" date="2019-06" db="EMBL/GenBank/DDBJ databases">
        <title>Description of Kitasatospora acidophila sp. nov. isolated from pine grove soil, and reclassification of Streptomyces novaecaesareae to Kitasatospora novaeceasareae comb. nov.</title>
        <authorList>
            <person name="Kim M.J."/>
        </authorList>
    </citation>
    <scope>NUCLEOTIDE SEQUENCE [LARGE SCALE GENOMIC DNA]</scope>
    <source>
        <strain evidence="2 3">MMS16-CNU292</strain>
    </source>
</reference>
<dbReference type="AlphaFoldDB" id="A0A540W0F4"/>
<evidence type="ECO:0000256" key="1">
    <source>
        <dbReference type="SAM" id="Phobius"/>
    </source>
</evidence>
<feature type="transmembrane region" description="Helical" evidence="1">
    <location>
        <begin position="135"/>
        <end position="154"/>
    </location>
</feature>
<evidence type="ECO:0000313" key="3">
    <source>
        <dbReference type="Proteomes" id="UP000319103"/>
    </source>
</evidence>
<feature type="transmembrane region" description="Helical" evidence="1">
    <location>
        <begin position="160"/>
        <end position="180"/>
    </location>
</feature>
<keyword evidence="1" id="KW-0472">Membrane</keyword>
<keyword evidence="1" id="KW-1133">Transmembrane helix</keyword>
<feature type="transmembrane region" description="Helical" evidence="1">
    <location>
        <begin position="43"/>
        <end position="66"/>
    </location>
</feature>
<comment type="caution">
    <text evidence="2">The sequence shown here is derived from an EMBL/GenBank/DDBJ whole genome shotgun (WGS) entry which is preliminary data.</text>
</comment>
<sequence length="193" mass="19708">MVRARDLLAVRRIRTVLLAQWLPPAFAAGAESLIVPYTGQRGLPFGDAALLLGTLPLGMLLGYLAVGRLLHPVTRERLVAPLTALLGLPLTAFALRPGPVAAGVLLAVAGLGFAHGLGLQRPFLAAIPTAGRGQAFSLLAAGMMTVQGVGPMAFGAVAQLGSAAGAMSCVGVAVLLTAGWQARVINSRYPNAD</sequence>
<feature type="transmembrane region" description="Helical" evidence="1">
    <location>
        <begin position="78"/>
        <end position="95"/>
    </location>
</feature>
<protein>
    <submittedName>
        <fullName evidence="2">MFS transporter</fullName>
    </submittedName>
</protein>